<protein>
    <submittedName>
        <fullName evidence="2">Uncharacterized membrane protein YoaT (DUF817 family)</fullName>
    </submittedName>
</protein>
<feature type="transmembrane region" description="Helical" evidence="1">
    <location>
        <begin position="39"/>
        <end position="59"/>
    </location>
</feature>
<dbReference type="Pfam" id="PF05675">
    <property type="entry name" value="DUF817"/>
    <property type="match status" value="1"/>
</dbReference>
<keyword evidence="1" id="KW-0812">Transmembrane</keyword>
<dbReference type="AlphaFoldDB" id="A0A2V2A7W2"/>
<keyword evidence="1" id="KW-1133">Transmembrane helix</keyword>
<comment type="caution">
    <text evidence="2">The sequence shown here is derived from an EMBL/GenBank/DDBJ whole genome shotgun (WGS) entry which is preliminary data.</text>
</comment>
<feature type="transmembrane region" description="Helical" evidence="1">
    <location>
        <begin position="66"/>
        <end position="86"/>
    </location>
</feature>
<reference evidence="2 3" key="1">
    <citation type="submission" date="2018-05" db="EMBL/GenBank/DDBJ databases">
        <title>Genomic Encyclopedia of Type Strains, Phase IV (KMG-IV): sequencing the most valuable type-strain genomes for metagenomic binning, comparative biology and taxonomic classification.</title>
        <authorList>
            <person name="Goeker M."/>
        </authorList>
    </citation>
    <scope>NUCLEOTIDE SEQUENCE [LARGE SCALE GENOMIC DNA]</scope>
    <source>
        <strain evidence="2 3">DSM 7229</strain>
    </source>
</reference>
<feature type="transmembrane region" description="Helical" evidence="1">
    <location>
        <begin position="199"/>
        <end position="223"/>
    </location>
</feature>
<keyword evidence="1" id="KW-0472">Membrane</keyword>
<feature type="transmembrane region" description="Helical" evidence="1">
    <location>
        <begin position="163"/>
        <end position="179"/>
    </location>
</feature>
<organism evidence="2 3">
    <name type="scientific">Psychrobacter immobilis</name>
    <dbReference type="NCBI Taxonomy" id="498"/>
    <lineage>
        <taxon>Bacteria</taxon>
        <taxon>Pseudomonadati</taxon>
        <taxon>Pseudomonadota</taxon>
        <taxon>Gammaproteobacteria</taxon>
        <taxon>Moraxellales</taxon>
        <taxon>Moraxellaceae</taxon>
        <taxon>Psychrobacter</taxon>
    </lineage>
</organism>
<feature type="transmembrane region" description="Helical" evidence="1">
    <location>
        <begin position="243"/>
        <end position="259"/>
    </location>
</feature>
<name>A0A2V2A7W2_PSYIM</name>
<dbReference type="InterPro" id="IPR008535">
    <property type="entry name" value="DUF817"/>
</dbReference>
<dbReference type="GeneID" id="60254292"/>
<sequence length="271" mass="31309">MLNIIPRGAALSLASALFGILLLLAFVLTHQISWSISGVYRYDLLLAYALIIQVFLVHFKLETPREVWVIAIFHIMAMAMELFLTHPKIGSWYYPEPAIFRIATVPLFAGFMYSAVGSFLARGLRLFNASFTDLPRLLWVSLLVIFSYANFFTKFFVPDIRNILFIASVVLFWKTRVFFQIHHKNNLQLHDTKQYQCPFLPLLLFLAFLVWLAENIATFTNIWRYPSQANVWHVVGWGKLGSWYLLLMLSLVLVLAVMGKRDEKGGWQLAR</sequence>
<dbReference type="RefSeq" id="WP_109589815.1">
    <property type="nucleotide sequence ID" value="NZ_CAJGZY010000002.1"/>
</dbReference>
<dbReference type="EMBL" id="QGGM01000002">
    <property type="protein sequence ID" value="PWK14638.1"/>
    <property type="molecule type" value="Genomic_DNA"/>
</dbReference>
<feature type="transmembrane region" description="Helical" evidence="1">
    <location>
        <begin position="137"/>
        <end position="157"/>
    </location>
</feature>
<evidence type="ECO:0000256" key="1">
    <source>
        <dbReference type="SAM" id="Phobius"/>
    </source>
</evidence>
<proteinExistence type="predicted"/>
<dbReference type="PIRSF" id="PIRSF009141">
    <property type="entry name" value="UCP009141"/>
    <property type="match status" value="1"/>
</dbReference>
<accession>A0A2V2A7W2</accession>
<dbReference type="Proteomes" id="UP000245655">
    <property type="component" value="Unassembled WGS sequence"/>
</dbReference>
<keyword evidence="3" id="KW-1185">Reference proteome</keyword>
<evidence type="ECO:0000313" key="2">
    <source>
        <dbReference type="EMBL" id="PWK14638.1"/>
    </source>
</evidence>
<evidence type="ECO:0000313" key="3">
    <source>
        <dbReference type="Proteomes" id="UP000245655"/>
    </source>
</evidence>
<gene>
    <name evidence="2" type="ORF">C8D84_102113</name>
</gene>
<feature type="transmembrane region" description="Helical" evidence="1">
    <location>
        <begin position="98"/>
        <end position="116"/>
    </location>
</feature>